<dbReference type="Gene3D" id="3.30.50.10">
    <property type="entry name" value="Erythroid Transcription Factor GATA-1, subunit A"/>
    <property type="match status" value="1"/>
</dbReference>
<dbReference type="PROSITE" id="PS50114">
    <property type="entry name" value="GATA_ZN_FINGER_2"/>
    <property type="match status" value="1"/>
</dbReference>
<feature type="region of interest" description="Disordered" evidence="2">
    <location>
        <begin position="148"/>
        <end position="211"/>
    </location>
</feature>
<comment type="caution">
    <text evidence="4">The sequence shown here is derived from an EMBL/GenBank/DDBJ whole genome shotgun (WGS) entry which is preliminary data.</text>
</comment>
<feature type="compositionally biased region" description="Basic and acidic residues" evidence="2">
    <location>
        <begin position="154"/>
        <end position="169"/>
    </location>
</feature>
<evidence type="ECO:0000256" key="2">
    <source>
        <dbReference type="SAM" id="MobiDB-lite"/>
    </source>
</evidence>
<dbReference type="PROSITE" id="PS00344">
    <property type="entry name" value="GATA_ZN_FINGER_1"/>
    <property type="match status" value="1"/>
</dbReference>
<sequence>MMATTYTHLAVAPRHKRKGIPMRSPCRRDMLEAPGVVFRFPDKISVPLQDPSVLPHQASGSPIEAVAESSAMDLWPSAAGLPPLSDGAKATGAALLAAAAAADPLSSHVEASVKQPAVHKPSATNVLHYPELLSDLRDHLALIQQAMCQSGSESDAHETTPRPPAERRIRAPRRTARPEQAKRTGLRAPSGSPMADSAVRTSGRSRSELSEHEAAAAVAGLASMAAVHRRHSVGAILAHDDEVVDIEGSAEPEQAAKPPKTAKRKREERATSPAKRANSSGGRRCCVSCGVKETPCWRPGWIDGMNLCNSCGLRYKKGKVYCASCCYVPMKTEIATGGAVVCKRCSASVQSAAHFRHV</sequence>
<dbReference type="InterPro" id="IPR013088">
    <property type="entry name" value="Znf_NHR/GATA"/>
</dbReference>
<feature type="domain" description="GATA-type" evidence="3">
    <location>
        <begin position="280"/>
        <end position="316"/>
    </location>
</feature>
<dbReference type="InterPro" id="IPR000679">
    <property type="entry name" value="Znf_GATA"/>
</dbReference>
<dbReference type="RefSeq" id="XP_040743916.1">
    <property type="nucleotide sequence ID" value="XM_040883602.1"/>
</dbReference>
<accession>A0A1Y1WAD3</accession>
<dbReference type="Pfam" id="PF00320">
    <property type="entry name" value="GATA"/>
    <property type="match status" value="1"/>
</dbReference>
<gene>
    <name evidence="4" type="ORF">DL89DRAFT_154836</name>
</gene>
<name>A0A1Y1WAD3_9FUNG</name>
<protein>
    <recommendedName>
        <fullName evidence="3">GATA-type domain-containing protein</fullName>
    </recommendedName>
</protein>
<evidence type="ECO:0000259" key="3">
    <source>
        <dbReference type="PROSITE" id="PS50114"/>
    </source>
</evidence>
<dbReference type="EMBL" id="MCFD01000006">
    <property type="protein sequence ID" value="ORX70278.1"/>
    <property type="molecule type" value="Genomic_DNA"/>
</dbReference>
<dbReference type="CDD" id="cd00202">
    <property type="entry name" value="ZnF_GATA"/>
    <property type="match status" value="1"/>
</dbReference>
<dbReference type="GO" id="GO:0008270">
    <property type="term" value="F:zinc ion binding"/>
    <property type="evidence" value="ECO:0007669"/>
    <property type="project" value="UniProtKB-KW"/>
</dbReference>
<dbReference type="GO" id="GO:0043565">
    <property type="term" value="F:sequence-specific DNA binding"/>
    <property type="evidence" value="ECO:0007669"/>
    <property type="project" value="InterPro"/>
</dbReference>
<dbReference type="PANTHER" id="PTHR47341:SF1">
    <property type="entry name" value="GATA-TYPE ZINC FINGER PROTEIN 1"/>
    <property type="match status" value="1"/>
</dbReference>
<dbReference type="GO" id="GO:0006357">
    <property type="term" value="P:regulation of transcription by RNA polymerase II"/>
    <property type="evidence" value="ECO:0007669"/>
    <property type="project" value="TreeGrafter"/>
</dbReference>
<dbReference type="AlphaFoldDB" id="A0A1Y1WAD3"/>
<reference evidence="4 5" key="1">
    <citation type="submission" date="2016-07" db="EMBL/GenBank/DDBJ databases">
        <title>Pervasive Adenine N6-methylation of Active Genes in Fungi.</title>
        <authorList>
            <consortium name="DOE Joint Genome Institute"/>
            <person name="Mondo S.J."/>
            <person name="Dannebaum R.O."/>
            <person name="Kuo R.C."/>
            <person name="Labutti K."/>
            <person name="Haridas S."/>
            <person name="Kuo A."/>
            <person name="Salamov A."/>
            <person name="Ahrendt S.R."/>
            <person name="Lipzen A."/>
            <person name="Sullivan W."/>
            <person name="Andreopoulos W.B."/>
            <person name="Clum A."/>
            <person name="Lindquist E."/>
            <person name="Daum C."/>
            <person name="Ramamoorthy G.K."/>
            <person name="Gryganskyi A."/>
            <person name="Culley D."/>
            <person name="Magnuson J.K."/>
            <person name="James T.Y."/>
            <person name="O'Malley M.A."/>
            <person name="Stajich J.E."/>
            <person name="Spatafora J.W."/>
            <person name="Visel A."/>
            <person name="Grigoriev I.V."/>
        </authorList>
    </citation>
    <scope>NUCLEOTIDE SEQUENCE [LARGE SCALE GENOMIC DNA]</scope>
    <source>
        <strain evidence="4 5">ATCC 12442</strain>
    </source>
</reference>
<proteinExistence type="predicted"/>
<dbReference type="Proteomes" id="UP000193922">
    <property type="component" value="Unassembled WGS sequence"/>
</dbReference>
<evidence type="ECO:0000256" key="1">
    <source>
        <dbReference type="PROSITE-ProRule" id="PRU00094"/>
    </source>
</evidence>
<dbReference type="SUPFAM" id="SSF57716">
    <property type="entry name" value="Glucocorticoid receptor-like (DNA-binding domain)"/>
    <property type="match status" value="1"/>
</dbReference>
<organism evidence="4 5">
    <name type="scientific">Linderina pennispora</name>
    <dbReference type="NCBI Taxonomy" id="61395"/>
    <lineage>
        <taxon>Eukaryota</taxon>
        <taxon>Fungi</taxon>
        <taxon>Fungi incertae sedis</taxon>
        <taxon>Zoopagomycota</taxon>
        <taxon>Kickxellomycotina</taxon>
        <taxon>Kickxellomycetes</taxon>
        <taxon>Kickxellales</taxon>
        <taxon>Kickxellaceae</taxon>
        <taxon>Linderina</taxon>
    </lineage>
</organism>
<dbReference type="OrthoDB" id="2162994at2759"/>
<keyword evidence="1" id="KW-0862">Zinc</keyword>
<keyword evidence="1" id="KW-0479">Metal-binding</keyword>
<feature type="region of interest" description="Disordered" evidence="2">
    <location>
        <begin position="248"/>
        <end position="282"/>
    </location>
</feature>
<evidence type="ECO:0000313" key="5">
    <source>
        <dbReference type="Proteomes" id="UP000193922"/>
    </source>
</evidence>
<dbReference type="SMART" id="SM00401">
    <property type="entry name" value="ZnF_GATA"/>
    <property type="match status" value="1"/>
</dbReference>
<dbReference type="GeneID" id="63800250"/>
<keyword evidence="5" id="KW-1185">Reference proteome</keyword>
<dbReference type="InterPro" id="IPR053116">
    <property type="entry name" value="GATA-type_Znf_Regulator"/>
</dbReference>
<dbReference type="STRING" id="61395.A0A1Y1WAD3"/>
<dbReference type="GO" id="GO:0005634">
    <property type="term" value="C:nucleus"/>
    <property type="evidence" value="ECO:0007669"/>
    <property type="project" value="TreeGrafter"/>
</dbReference>
<keyword evidence="1" id="KW-0863">Zinc-finger</keyword>
<evidence type="ECO:0000313" key="4">
    <source>
        <dbReference type="EMBL" id="ORX70278.1"/>
    </source>
</evidence>
<dbReference type="PANTHER" id="PTHR47341">
    <property type="entry name" value="GATA-TYPE ZINC FINGER PROTEIN 1"/>
    <property type="match status" value="1"/>
</dbReference>